<organism evidence="8 9">
    <name type="scientific">Apiospora aurea</name>
    <dbReference type="NCBI Taxonomy" id="335848"/>
    <lineage>
        <taxon>Eukaryota</taxon>
        <taxon>Fungi</taxon>
        <taxon>Dikarya</taxon>
        <taxon>Ascomycota</taxon>
        <taxon>Pezizomycotina</taxon>
        <taxon>Sordariomycetes</taxon>
        <taxon>Xylariomycetidae</taxon>
        <taxon>Amphisphaeriales</taxon>
        <taxon>Apiosporaceae</taxon>
        <taxon>Apiospora</taxon>
    </lineage>
</organism>
<keyword evidence="3 5" id="KW-0802">TPR repeat</keyword>
<dbReference type="SUPFAM" id="SSF56112">
    <property type="entry name" value="Protein kinase-like (PK-like)"/>
    <property type="match status" value="2"/>
</dbReference>
<feature type="repeat" description="TPR" evidence="5">
    <location>
        <begin position="545"/>
        <end position="578"/>
    </location>
</feature>
<comment type="caution">
    <text evidence="8">The sequence shown here is derived from an EMBL/GenBank/DDBJ whole genome shotgun (WGS) entry which is preliminary data.</text>
</comment>
<dbReference type="InterPro" id="IPR017441">
    <property type="entry name" value="Protein_kinase_ATP_BS"/>
</dbReference>
<dbReference type="PROSITE" id="PS00107">
    <property type="entry name" value="PROTEIN_KINASE_ATP"/>
    <property type="match status" value="1"/>
</dbReference>
<dbReference type="PROSITE" id="PS50011">
    <property type="entry name" value="PROTEIN_KINASE_DOM"/>
    <property type="match status" value="1"/>
</dbReference>
<evidence type="ECO:0000256" key="5">
    <source>
        <dbReference type="PROSITE-ProRule" id="PRU00339"/>
    </source>
</evidence>
<dbReference type="Pfam" id="PF13424">
    <property type="entry name" value="TPR_12"/>
    <property type="match status" value="2"/>
</dbReference>
<evidence type="ECO:0000259" key="7">
    <source>
        <dbReference type="PROSITE" id="PS50011"/>
    </source>
</evidence>
<keyword evidence="2 6" id="KW-0547">Nucleotide-binding</keyword>
<evidence type="ECO:0000256" key="6">
    <source>
        <dbReference type="PROSITE-ProRule" id="PRU10141"/>
    </source>
</evidence>
<dbReference type="InterPro" id="IPR011990">
    <property type="entry name" value="TPR-like_helical_dom_sf"/>
</dbReference>
<dbReference type="GeneID" id="92083364"/>
<evidence type="ECO:0000256" key="4">
    <source>
        <dbReference type="ARBA" id="ARBA00022840"/>
    </source>
</evidence>
<feature type="domain" description="Protein kinase" evidence="7">
    <location>
        <begin position="1"/>
        <end position="264"/>
    </location>
</feature>
<proteinExistence type="predicted"/>
<accession>A0ABR1PS94</accession>
<dbReference type="Proteomes" id="UP001391051">
    <property type="component" value="Unassembled WGS sequence"/>
</dbReference>
<protein>
    <submittedName>
        <fullName evidence="8">Kinase-like protein</fullName>
    </submittedName>
</protein>
<dbReference type="PANTHER" id="PTHR45641">
    <property type="entry name" value="TETRATRICOPEPTIDE REPEAT PROTEIN (AFU_ORTHOLOGUE AFUA_6G03870)"/>
    <property type="match status" value="1"/>
</dbReference>
<evidence type="ECO:0000313" key="8">
    <source>
        <dbReference type="EMBL" id="KAK7937212.1"/>
    </source>
</evidence>
<evidence type="ECO:0000256" key="3">
    <source>
        <dbReference type="ARBA" id="ARBA00022803"/>
    </source>
</evidence>
<keyword evidence="9" id="KW-1185">Reference proteome</keyword>
<dbReference type="Gene3D" id="1.25.40.10">
    <property type="entry name" value="Tetratricopeptide repeat domain"/>
    <property type="match status" value="3"/>
</dbReference>
<name>A0ABR1PS94_9PEZI</name>
<dbReference type="InterPro" id="IPR000719">
    <property type="entry name" value="Prot_kinase_dom"/>
</dbReference>
<feature type="repeat" description="TPR" evidence="5">
    <location>
        <begin position="822"/>
        <end position="855"/>
    </location>
</feature>
<dbReference type="InterPro" id="IPR019734">
    <property type="entry name" value="TPR_rpt"/>
</dbReference>
<evidence type="ECO:0000313" key="9">
    <source>
        <dbReference type="Proteomes" id="UP001391051"/>
    </source>
</evidence>
<dbReference type="InterPro" id="IPR011009">
    <property type="entry name" value="Kinase-like_dom_sf"/>
</dbReference>
<reference evidence="8 9" key="1">
    <citation type="submission" date="2023-01" db="EMBL/GenBank/DDBJ databases">
        <title>Analysis of 21 Apiospora genomes using comparative genomics revels a genus with tremendous synthesis potential of carbohydrate active enzymes and secondary metabolites.</title>
        <authorList>
            <person name="Sorensen T."/>
        </authorList>
    </citation>
    <scope>NUCLEOTIDE SEQUENCE [LARGE SCALE GENOMIC DNA]</scope>
    <source>
        <strain evidence="8 9">CBS 24483</strain>
    </source>
</reference>
<dbReference type="SUPFAM" id="SSF48452">
    <property type="entry name" value="TPR-like"/>
    <property type="match status" value="2"/>
</dbReference>
<dbReference type="Pfam" id="PF13176">
    <property type="entry name" value="TPR_7"/>
    <property type="match status" value="1"/>
</dbReference>
<sequence length="1023" mass="116036">MLFDDALSGSLVSSSNEVTSLARWSSHSVNTGIEQQGPLDLVSALAAAQQLNIDFLPFKWERRSRPLGHGGTANVFQSPVDNEASIVFKVFRDAEFVEARDPTVQIQDTDKALRIIHGDLKPENVLVDVDESGGNVVKLINFGYSAYFGGPMHPHGVYLPKSEPWHAPEVKLDHSFTLEEAQCADTYSLALVCLWLIFHQQPTSSKGTSGVSRAVLLQLRDQGKNLKSFALDCLKSCKELDNSLRNELLGIFSAALSTNVYERLQGLRKLAALEGINPSEFGTNTSDIVNRSPGTGGSNILLQLGGGYTQGDDAFSIRRSSLQFLRMDLRLQAAICRSLQGRLNRQDGSSAEWASFQLALCARLGFGISPDRNKMLEHLQSSNRTTVDLEDEIQYLKNSNLVYASPVYAQLQERDVLLTEDSITPDDDTVTTKSYDIYQRQITALKDVLGARHESVLRLSQRLAFVSHTLKKYTEADSLRRELSAIWEERLGPGYRGSSTWIHEQGNLAVVISDQVGREDEAEQVYVDLFRHHDKHDPNKTLLVARTFGNLGHMYEVKGDIAKTLDYYKRTLYLLEEDLGLYHQYTLLAARQLLNASQTIGDTTSIPDIVEPLQQRYEDANGPWDYRTLNLVLDIARTYHSREAYDKAISKYKRVLGGPPGTSDPRFRYKTTALAELACLYFHTGRPHEAGETIPLLRECFHSELLNEERTDLQILAQATPQHFDRKTPSDTLALTRDILTKKLASQYFDSGAYKEAEEAYLKALNCGTDGYTWTISNMIATKRQLGETYRRQNRMIEAERVLKEVELEYQERQFTKSDGYVFALESLGLLYETQNRREEAIDCFQRSLQATESCHGQDSLRSIQLTTKLANQYLDIQQPESCEPLYNEIKLKLRQHWDGRYEAMYEVHNLADLERRLGKFEDALQGYEHARQGFHQRFGSGSLEVITTQNNIARVLYKRGNHDECRRLLPPLLARSRVSLGADHIQTTKIVELMEAVLKDEGKARNFFEIKRMKRGVGRWKW</sequence>
<dbReference type="Pfam" id="PF00069">
    <property type="entry name" value="Pkinase"/>
    <property type="match status" value="1"/>
</dbReference>
<dbReference type="Gene3D" id="1.10.510.10">
    <property type="entry name" value="Transferase(Phosphotransferase) domain 1"/>
    <property type="match status" value="1"/>
</dbReference>
<dbReference type="PROSITE" id="PS50005">
    <property type="entry name" value="TPR"/>
    <property type="match status" value="2"/>
</dbReference>
<evidence type="ECO:0000256" key="2">
    <source>
        <dbReference type="ARBA" id="ARBA00022741"/>
    </source>
</evidence>
<keyword evidence="4 6" id="KW-0067">ATP-binding</keyword>
<dbReference type="EMBL" id="JAQQWE010000010">
    <property type="protein sequence ID" value="KAK7937212.1"/>
    <property type="molecule type" value="Genomic_DNA"/>
</dbReference>
<feature type="binding site" evidence="6">
    <location>
        <position position="89"/>
    </location>
    <ligand>
        <name>ATP</name>
        <dbReference type="ChEBI" id="CHEBI:30616"/>
    </ligand>
</feature>
<gene>
    <name evidence="8" type="ORF">PG986_014080</name>
</gene>
<dbReference type="RefSeq" id="XP_066692540.1">
    <property type="nucleotide sequence ID" value="XM_066850302.1"/>
</dbReference>
<keyword evidence="1" id="KW-0677">Repeat</keyword>
<dbReference type="InterPro" id="IPR008271">
    <property type="entry name" value="Ser/Thr_kinase_AS"/>
</dbReference>
<dbReference type="SMART" id="SM00028">
    <property type="entry name" value="TPR"/>
    <property type="match status" value="3"/>
</dbReference>
<evidence type="ECO:0000256" key="1">
    <source>
        <dbReference type="ARBA" id="ARBA00022737"/>
    </source>
</evidence>
<dbReference type="PROSITE" id="PS00108">
    <property type="entry name" value="PROTEIN_KINASE_ST"/>
    <property type="match status" value="1"/>
</dbReference>